<sequence length="151" mass="16844">MLQSPGPAWFTRWTEEIEPRASVLRTWDPLLVPGLFQTEDYARSVFLGAPGITADEVDERVRARVRRGAILDGEVPPMVWALSDEYVLRRPVAAPETMRRQLEIISDLTRRPNITVQIVAPQCTTGMRSGFMIAQLGRGQPDTVNVESLGG</sequence>
<evidence type="ECO:0000313" key="2">
    <source>
        <dbReference type="EMBL" id="MBB4705066.1"/>
    </source>
</evidence>
<name>A0A7W7DG20_9ACTN</name>
<comment type="caution">
    <text evidence="2">The sequence shown here is derived from an EMBL/GenBank/DDBJ whole genome shotgun (WGS) entry which is preliminary data.</text>
</comment>
<evidence type="ECO:0000313" key="3">
    <source>
        <dbReference type="Proteomes" id="UP000542210"/>
    </source>
</evidence>
<accession>A0A7W7DG20</accession>
<dbReference type="AlphaFoldDB" id="A0A7W7DG20"/>
<feature type="domain" description="DUF5753" evidence="1">
    <location>
        <begin position="16"/>
        <end position="150"/>
    </location>
</feature>
<organism evidence="2 3">
    <name type="scientific">Sphaerisporangium siamense</name>
    <dbReference type="NCBI Taxonomy" id="795645"/>
    <lineage>
        <taxon>Bacteria</taxon>
        <taxon>Bacillati</taxon>
        <taxon>Actinomycetota</taxon>
        <taxon>Actinomycetes</taxon>
        <taxon>Streptosporangiales</taxon>
        <taxon>Streptosporangiaceae</taxon>
        <taxon>Sphaerisporangium</taxon>
    </lineage>
</organism>
<gene>
    <name evidence="2" type="ORF">BJ982_006610</name>
</gene>
<reference evidence="2 3" key="1">
    <citation type="submission" date="2020-08" db="EMBL/GenBank/DDBJ databases">
        <title>Sequencing the genomes of 1000 actinobacteria strains.</title>
        <authorList>
            <person name="Klenk H.-P."/>
        </authorList>
    </citation>
    <scope>NUCLEOTIDE SEQUENCE [LARGE SCALE GENOMIC DNA]</scope>
    <source>
        <strain evidence="2 3">DSM 45784</strain>
    </source>
</reference>
<evidence type="ECO:0000259" key="1">
    <source>
        <dbReference type="Pfam" id="PF19054"/>
    </source>
</evidence>
<proteinExistence type="predicted"/>
<keyword evidence="3" id="KW-1185">Reference proteome</keyword>
<dbReference type="RefSeq" id="WP_184886508.1">
    <property type="nucleotide sequence ID" value="NZ_BOOV01000006.1"/>
</dbReference>
<dbReference type="InterPro" id="IPR043917">
    <property type="entry name" value="DUF5753"/>
</dbReference>
<dbReference type="Pfam" id="PF19054">
    <property type="entry name" value="DUF5753"/>
    <property type="match status" value="1"/>
</dbReference>
<dbReference type="EMBL" id="JACHND010000001">
    <property type="protein sequence ID" value="MBB4705066.1"/>
    <property type="molecule type" value="Genomic_DNA"/>
</dbReference>
<protein>
    <recommendedName>
        <fullName evidence="1">DUF5753 domain-containing protein</fullName>
    </recommendedName>
</protein>
<dbReference type="Proteomes" id="UP000542210">
    <property type="component" value="Unassembled WGS sequence"/>
</dbReference>